<feature type="transmembrane region" description="Helical" evidence="2">
    <location>
        <begin position="182"/>
        <end position="207"/>
    </location>
</feature>
<feature type="domain" description="DUF4190" evidence="3">
    <location>
        <begin position="142"/>
        <end position="201"/>
    </location>
</feature>
<sequence>MTAPGGSSGESAHDAAATPRPAGEQPPEQPLSDAPWAPPASSPVADYPPSGSPPSYQPGYPPDYPTPMPPGGYAPHGYQPSAASSEGYGGAPFPPMPPPYGGSPGGYGPASYPDPGAYSGGYYPGPEYPGGYGPSQPGMNTMAIVSLISAFVGVFCCVGSIVGIVLGAIAINQIKRTREDGYGLAVTGIVIGIATLLVYLIVGIFTIPSH</sequence>
<keyword evidence="2" id="KW-1133">Transmembrane helix</keyword>
<dbReference type="RefSeq" id="WP_085326928.1">
    <property type="nucleotide sequence ID" value="NZ_NCXP01000033.1"/>
</dbReference>
<accession>A0A1X2LQV3</accession>
<keyword evidence="2" id="KW-0472">Membrane</keyword>
<gene>
    <name evidence="4" type="ORF">B8W66_19600</name>
</gene>
<name>A0A1X2LQV3_9MYCO</name>
<dbReference type="OrthoDB" id="4462868at2"/>
<keyword evidence="5" id="KW-1185">Reference proteome</keyword>
<evidence type="ECO:0000256" key="2">
    <source>
        <dbReference type="SAM" id="Phobius"/>
    </source>
</evidence>
<evidence type="ECO:0000313" key="5">
    <source>
        <dbReference type="Proteomes" id="UP000193247"/>
    </source>
</evidence>
<evidence type="ECO:0000313" key="4">
    <source>
        <dbReference type="EMBL" id="OSC38716.1"/>
    </source>
</evidence>
<reference evidence="4 5" key="1">
    <citation type="submission" date="2017-04" db="EMBL/GenBank/DDBJ databases">
        <title>The new phylogeny of genus Mycobacterium.</title>
        <authorList>
            <person name="Tortoli E."/>
            <person name="Trovato A."/>
            <person name="Cirillo D.M."/>
        </authorList>
    </citation>
    <scope>NUCLEOTIDE SEQUENCE [LARGE SCALE GENOMIC DNA]</scope>
    <source>
        <strain evidence="4 5">TBL 1200985</strain>
    </source>
</reference>
<keyword evidence="2" id="KW-0812">Transmembrane</keyword>
<proteinExistence type="predicted"/>
<comment type="caution">
    <text evidence="4">The sequence shown here is derived from an EMBL/GenBank/DDBJ whole genome shotgun (WGS) entry which is preliminary data.</text>
</comment>
<organism evidence="4 5">
    <name type="scientific">Mycobacterium decipiens</name>
    <dbReference type="NCBI Taxonomy" id="1430326"/>
    <lineage>
        <taxon>Bacteria</taxon>
        <taxon>Bacillati</taxon>
        <taxon>Actinomycetota</taxon>
        <taxon>Actinomycetes</taxon>
        <taxon>Mycobacteriales</taxon>
        <taxon>Mycobacteriaceae</taxon>
        <taxon>Mycobacterium</taxon>
    </lineage>
</organism>
<feature type="compositionally biased region" description="Pro residues" evidence="1">
    <location>
        <begin position="50"/>
        <end position="72"/>
    </location>
</feature>
<dbReference type="Pfam" id="PF13828">
    <property type="entry name" value="DUF4190"/>
    <property type="match status" value="1"/>
</dbReference>
<feature type="transmembrane region" description="Helical" evidence="2">
    <location>
        <begin position="144"/>
        <end position="170"/>
    </location>
</feature>
<dbReference type="InterPro" id="IPR025241">
    <property type="entry name" value="DUF4190"/>
</dbReference>
<evidence type="ECO:0000256" key="1">
    <source>
        <dbReference type="SAM" id="MobiDB-lite"/>
    </source>
</evidence>
<dbReference type="AlphaFoldDB" id="A0A1X2LQV3"/>
<dbReference type="Proteomes" id="UP000193247">
    <property type="component" value="Unassembled WGS sequence"/>
</dbReference>
<dbReference type="EMBL" id="NCXP01000033">
    <property type="protein sequence ID" value="OSC38716.1"/>
    <property type="molecule type" value="Genomic_DNA"/>
</dbReference>
<protein>
    <recommendedName>
        <fullName evidence="3">DUF4190 domain-containing protein</fullName>
    </recommendedName>
</protein>
<evidence type="ECO:0000259" key="3">
    <source>
        <dbReference type="Pfam" id="PF13828"/>
    </source>
</evidence>
<feature type="region of interest" description="Disordered" evidence="1">
    <location>
        <begin position="1"/>
        <end position="96"/>
    </location>
</feature>
<dbReference type="STRING" id="1430326.B8W66_19600"/>